<dbReference type="GO" id="GO:0005737">
    <property type="term" value="C:cytoplasm"/>
    <property type="evidence" value="ECO:0007669"/>
    <property type="project" value="TreeGrafter"/>
</dbReference>
<dbReference type="Proteomes" id="UP000431401">
    <property type="component" value="Unassembled WGS sequence"/>
</dbReference>
<keyword evidence="5" id="KW-1185">Reference proteome</keyword>
<dbReference type="SUPFAM" id="SSF52540">
    <property type="entry name" value="P-loop containing nucleoside triphosphate hydrolases"/>
    <property type="match status" value="1"/>
</dbReference>
<dbReference type="RefSeq" id="WP_319943362.1">
    <property type="nucleotide sequence ID" value="NZ_WEGI01000010.1"/>
</dbReference>
<dbReference type="GO" id="GO:0005524">
    <property type="term" value="F:ATP binding"/>
    <property type="evidence" value="ECO:0007669"/>
    <property type="project" value="UniProtKB-KW"/>
</dbReference>
<reference evidence="4 5" key="1">
    <citation type="submission" date="2019-10" db="EMBL/GenBank/DDBJ databases">
        <title>Nocardia macrotermitis sp. nov. and Nocardia aurantia sp. nov., isolated from the gut of fungus growing-termite Macrotermes natalensis.</title>
        <authorList>
            <person name="Benndorf R."/>
            <person name="Schwitalla J."/>
            <person name="Martin K."/>
            <person name="De Beer W."/>
            <person name="Kaster A.-K."/>
            <person name="Vollmers J."/>
            <person name="Poulsen M."/>
            <person name="Beemelmanns C."/>
        </authorList>
    </citation>
    <scope>NUCLEOTIDE SEQUENCE [LARGE SCALE GENOMIC DNA]</scope>
    <source>
        <strain evidence="4 5">RB56</strain>
    </source>
</reference>
<evidence type="ECO:0000313" key="5">
    <source>
        <dbReference type="Proteomes" id="UP000431401"/>
    </source>
</evidence>
<dbReference type="Gene3D" id="3.40.50.300">
    <property type="entry name" value="P-loop containing nucleotide triphosphate hydrolases"/>
    <property type="match status" value="1"/>
</dbReference>
<dbReference type="Pfam" id="PF13191">
    <property type="entry name" value="AAA_16"/>
    <property type="match status" value="1"/>
</dbReference>
<sequence length="844" mass="88822">MTSQLFGRESEIRALTEAIRGVADRGAGRCLVLLGDPGIGKTALLQATREIARGLGVRVLAAGGVQSEAQLPYAGLHQILRPLLRAAAGVPDQRRQALLTAFGLAEGERPDIYGVALAAVDLLGAAATERPVAILVDDVQWLDAQSQQVLTFIAHRRAPLRIAVVGAVRTGYPGPFVVAGLPELQVSSLDGDAAEEILRSVADVPGVSDRRRIREQAQGNPLALLELPQTLAGAAYPEAPEWQPLTARLERAFGSRVAELDPAARDALLIAAVDPVDDLTEILAALAVLRGSPVSAEVLAPAVAVGLVRVEQGRLLLRHPLVRSGVLQAETIERRHAANAAVAAVLDADPYRRAWHRGQSLVGPDDEIADELEAGAALAVGRGAALSAVGLLQRSAQLTGDSAHRGHRLLVAAEHAFSVGRQDQVSLLVTAAERCDLSELDWARSQWLREIFHDGVPGDAARVHQLCDVARQSGAAGDHDLALNLLFGAALRCWWADTGPDARGDVLATVKALAGGVGLARDHRYVAALALAGPVAECGTVLDLLSEIDPAAIADGDALRVFGIAATAIGDPVRSLAFLGRAETLLRAQGRLALLSQTLSLGVVNRLHTGDWEGAQAAAGEGERLAKETGQPIWRTGALVCDALSSAFRGDTDQALSYVAEVEAAASRQRLNQLLSIAQLAKGAALLAAGRSAQAYRELARSFRSDDPSFHQRERFGAVMFLAAAAVEAGEEAAATELVAELSQVAAVAPAPLLVVNLRYARAVLADDVTADPLYADMINQDFTGWPWSRACANLALGGRLRRLRRGAEAVPALRAAVTEFDRIGARPWSDRARAELGAAISGS</sequence>
<evidence type="ECO:0000313" key="4">
    <source>
        <dbReference type="EMBL" id="MQY28934.1"/>
    </source>
</evidence>
<organism evidence="4 5">
    <name type="scientific">Nocardia aurantia</name>
    <dbReference type="NCBI Taxonomy" id="2585199"/>
    <lineage>
        <taxon>Bacteria</taxon>
        <taxon>Bacillati</taxon>
        <taxon>Actinomycetota</taxon>
        <taxon>Actinomycetes</taxon>
        <taxon>Mycobacteriales</taxon>
        <taxon>Nocardiaceae</taxon>
        <taxon>Nocardia</taxon>
    </lineage>
</organism>
<name>A0A7K0DVT0_9NOCA</name>
<dbReference type="PANTHER" id="PTHR16305">
    <property type="entry name" value="TESTICULAR SOLUBLE ADENYLYL CYCLASE"/>
    <property type="match status" value="1"/>
</dbReference>
<gene>
    <name evidence="4" type="ORF">NRB56_45230</name>
</gene>
<dbReference type="InterPro" id="IPR027417">
    <property type="entry name" value="P-loop_NTPase"/>
</dbReference>
<accession>A0A7K0DVT0</accession>
<proteinExistence type="predicted"/>
<dbReference type="PANTHER" id="PTHR16305:SF35">
    <property type="entry name" value="TRANSCRIPTIONAL ACTIVATOR DOMAIN"/>
    <property type="match status" value="1"/>
</dbReference>
<feature type="domain" description="Orc1-like AAA ATPase" evidence="3">
    <location>
        <begin position="4"/>
        <end position="163"/>
    </location>
</feature>
<evidence type="ECO:0000259" key="3">
    <source>
        <dbReference type="Pfam" id="PF13191"/>
    </source>
</evidence>
<comment type="caution">
    <text evidence="4">The sequence shown here is derived from an EMBL/GenBank/DDBJ whole genome shotgun (WGS) entry which is preliminary data.</text>
</comment>
<keyword evidence="2" id="KW-0067">ATP-binding</keyword>
<keyword evidence="1" id="KW-0547">Nucleotide-binding</keyword>
<dbReference type="AlphaFoldDB" id="A0A7K0DVT0"/>
<protein>
    <recommendedName>
        <fullName evidence="3">Orc1-like AAA ATPase domain-containing protein</fullName>
    </recommendedName>
</protein>
<dbReference type="InterPro" id="IPR041664">
    <property type="entry name" value="AAA_16"/>
</dbReference>
<evidence type="ECO:0000256" key="1">
    <source>
        <dbReference type="ARBA" id="ARBA00022741"/>
    </source>
</evidence>
<evidence type="ECO:0000256" key="2">
    <source>
        <dbReference type="ARBA" id="ARBA00022840"/>
    </source>
</evidence>
<dbReference type="EMBL" id="WEGI01000010">
    <property type="protein sequence ID" value="MQY28934.1"/>
    <property type="molecule type" value="Genomic_DNA"/>
</dbReference>
<dbReference type="GO" id="GO:0004016">
    <property type="term" value="F:adenylate cyclase activity"/>
    <property type="evidence" value="ECO:0007669"/>
    <property type="project" value="TreeGrafter"/>
</dbReference>